<evidence type="ECO:0000313" key="10">
    <source>
        <dbReference type="Proteomes" id="UP000092731"/>
    </source>
</evidence>
<reference evidence="10" key="1">
    <citation type="submission" date="2016-05" db="EMBL/GenBank/DDBJ databases">
        <title>Draft genome sequences of four strains of Ehrlichia ruminantium, a tick-borne pathogen of ruminants, isolated from Zimbabwe, The Gambia and Ghana.</title>
        <authorList>
            <person name="Nakao R."/>
            <person name="Jongejan F."/>
            <person name="Sugimoto C."/>
        </authorList>
    </citation>
    <scope>NUCLEOTIDE SEQUENCE [LARGE SCALE GENOMIC DNA]</scope>
    <source>
        <strain evidence="10">Pokoase 417</strain>
    </source>
</reference>
<dbReference type="GO" id="GO:0046933">
    <property type="term" value="F:proton-transporting ATP synthase activity, rotational mechanism"/>
    <property type="evidence" value="ECO:0007669"/>
    <property type="project" value="InterPro"/>
</dbReference>
<evidence type="ECO:0000256" key="5">
    <source>
        <dbReference type="ARBA" id="ARBA00023065"/>
    </source>
</evidence>
<evidence type="ECO:0000256" key="6">
    <source>
        <dbReference type="ARBA" id="ARBA00023136"/>
    </source>
</evidence>
<comment type="similarity">
    <text evidence="2">Belongs to the ATPase gamma chain family.</text>
</comment>
<evidence type="ECO:0000313" key="9">
    <source>
        <dbReference type="EMBL" id="GAT78343.1"/>
    </source>
</evidence>
<keyword evidence="3" id="KW-0813">Transport</keyword>
<dbReference type="Proteomes" id="UP000092731">
    <property type="component" value="Unassembled WGS sequence"/>
</dbReference>
<keyword evidence="8" id="KW-0066">ATP synthesis</keyword>
<comment type="subcellular location">
    <subcellularLocation>
        <location evidence="1">Membrane</location>
        <topology evidence="1">Peripheral membrane protein</topology>
    </subcellularLocation>
</comment>
<protein>
    <submittedName>
        <fullName evidence="9">ATP synthase F0F1 subunit gamma</fullName>
    </submittedName>
</protein>
<keyword evidence="4" id="KW-0375">Hydrogen ion transport</keyword>
<comment type="caution">
    <text evidence="9">The sequence shown here is derived from an EMBL/GenBank/DDBJ whole genome shotgun (WGS) entry which is preliminary data.</text>
</comment>
<gene>
    <name evidence="9" type="primary">atpG</name>
    <name evidence="9" type="ORF">EHRUM3_05620</name>
</gene>
<proteinExistence type="inferred from homology"/>
<evidence type="ECO:0000256" key="3">
    <source>
        <dbReference type="ARBA" id="ARBA00022448"/>
    </source>
</evidence>
<sequence length="33" mass="3791">MISAAKLRQVQQRLNNARVHMLELSKIIDTNVV</sequence>
<organism evidence="9 10">
    <name type="scientific">Ehrlichia ruminantium</name>
    <name type="common">heartwater rickettsia</name>
    <name type="synonym">Cowdria ruminantium</name>
    <dbReference type="NCBI Taxonomy" id="779"/>
    <lineage>
        <taxon>Bacteria</taxon>
        <taxon>Pseudomonadati</taxon>
        <taxon>Pseudomonadota</taxon>
        <taxon>Alphaproteobacteria</taxon>
        <taxon>Rickettsiales</taxon>
        <taxon>Anaplasmataceae</taxon>
        <taxon>Ehrlichia</taxon>
    </lineage>
</organism>
<dbReference type="GO" id="GO:0045259">
    <property type="term" value="C:proton-transporting ATP synthase complex"/>
    <property type="evidence" value="ECO:0007669"/>
    <property type="project" value="UniProtKB-KW"/>
</dbReference>
<feature type="non-terminal residue" evidence="9">
    <location>
        <position position="33"/>
    </location>
</feature>
<accession>A0A170STW5</accession>
<dbReference type="AlphaFoldDB" id="A0A170STW5"/>
<keyword evidence="5" id="KW-0406">Ion transport</keyword>
<evidence type="ECO:0000256" key="4">
    <source>
        <dbReference type="ARBA" id="ARBA00022781"/>
    </source>
</evidence>
<dbReference type="EMBL" id="BDDM01000188">
    <property type="protein sequence ID" value="GAT78343.1"/>
    <property type="molecule type" value="Genomic_DNA"/>
</dbReference>
<name>A0A170STW5_EHRRU</name>
<evidence type="ECO:0000256" key="1">
    <source>
        <dbReference type="ARBA" id="ARBA00004170"/>
    </source>
</evidence>
<evidence type="ECO:0000256" key="7">
    <source>
        <dbReference type="ARBA" id="ARBA00023196"/>
    </source>
</evidence>
<evidence type="ECO:0000256" key="8">
    <source>
        <dbReference type="ARBA" id="ARBA00023310"/>
    </source>
</evidence>
<keyword evidence="7" id="KW-0139">CF(1)</keyword>
<dbReference type="InterPro" id="IPR035968">
    <property type="entry name" value="ATP_synth_F1_ATPase_gsu"/>
</dbReference>
<evidence type="ECO:0000256" key="2">
    <source>
        <dbReference type="ARBA" id="ARBA00007681"/>
    </source>
</evidence>
<keyword evidence="6" id="KW-0472">Membrane</keyword>
<dbReference type="SUPFAM" id="SSF52943">
    <property type="entry name" value="ATP synthase (F1-ATPase), gamma subunit"/>
    <property type="match status" value="1"/>
</dbReference>